<dbReference type="EMBL" id="POTY01000220">
    <property type="protein sequence ID" value="PZG12088.1"/>
    <property type="molecule type" value="Genomic_DNA"/>
</dbReference>
<keyword evidence="2" id="KW-1185">Reference proteome</keyword>
<organism evidence="1 2">
    <name type="scientific">Micromonospora craterilacus</name>
    <dbReference type="NCBI Taxonomy" id="1655439"/>
    <lineage>
        <taxon>Bacteria</taxon>
        <taxon>Bacillati</taxon>
        <taxon>Actinomycetota</taxon>
        <taxon>Actinomycetes</taxon>
        <taxon>Micromonosporales</taxon>
        <taxon>Micromonosporaceae</taxon>
        <taxon>Micromonospora</taxon>
    </lineage>
</organism>
<evidence type="ECO:0000313" key="1">
    <source>
        <dbReference type="EMBL" id="PZG12088.1"/>
    </source>
</evidence>
<accession>A0A2W2EIP1</accession>
<comment type="caution">
    <text evidence="1">The sequence shown here is derived from an EMBL/GenBank/DDBJ whole genome shotgun (WGS) entry which is preliminary data.</text>
</comment>
<name>A0A2W2EIP1_9ACTN</name>
<dbReference type="AlphaFoldDB" id="A0A2W2EIP1"/>
<proteinExistence type="predicted"/>
<dbReference type="Proteomes" id="UP000248924">
    <property type="component" value="Unassembled WGS sequence"/>
</dbReference>
<dbReference type="RefSeq" id="WP_111217793.1">
    <property type="nucleotide sequence ID" value="NZ_POTY01000220.1"/>
</dbReference>
<gene>
    <name evidence="1" type="ORF">C1I95_26565</name>
</gene>
<evidence type="ECO:0000313" key="2">
    <source>
        <dbReference type="Proteomes" id="UP000248924"/>
    </source>
</evidence>
<dbReference type="OrthoDB" id="7185309at2"/>
<protein>
    <submittedName>
        <fullName evidence="1">Thioredoxin family protein</fullName>
    </submittedName>
</protein>
<sequence>MIEILYFDGCPNHEGLDEHLRALLTAAGVNAPITSRRIESELQAEQERFLGSPTIRVNGVDVDPSASGRSAYGLTCRVYATADGLRGTPPDSWILDALRQHA</sequence>
<reference evidence="1 2" key="1">
    <citation type="submission" date="2018-01" db="EMBL/GenBank/DDBJ databases">
        <title>Draft genome sequence of Jishengella sp. NA12.</title>
        <authorList>
            <person name="Sahin N."/>
            <person name="Ay H."/>
            <person name="Saygin H."/>
        </authorList>
    </citation>
    <scope>NUCLEOTIDE SEQUENCE [LARGE SCALE GENOMIC DNA]</scope>
    <source>
        <strain evidence="1 2">NA12</strain>
    </source>
</reference>